<comment type="caution">
    <text evidence="2">The sequence shown here is derived from an EMBL/GenBank/DDBJ whole genome shotgun (WGS) entry which is preliminary data.</text>
</comment>
<dbReference type="RefSeq" id="WP_183199125.1">
    <property type="nucleotide sequence ID" value="NZ_JACIEK010000002.1"/>
</dbReference>
<protein>
    <recommendedName>
        <fullName evidence="4">DUF1402 family protein</fullName>
    </recommendedName>
</protein>
<evidence type="ECO:0000313" key="2">
    <source>
        <dbReference type="EMBL" id="MBB3997574.1"/>
    </source>
</evidence>
<dbReference type="InterPro" id="IPR009842">
    <property type="entry name" value="DUF1402"/>
</dbReference>
<feature type="chain" id="PRO_5031110422" description="DUF1402 family protein" evidence="1">
    <location>
        <begin position="22"/>
        <end position="318"/>
    </location>
</feature>
<sequence length="318" mass="34365">MSRFAAIAAALLIALAMPAGAATLVPPGNRNAEQPAVPGGSKARTAQTRGTFEGKYAKIRALIAGNRELQAKIRKAAGAYGISPLHIAGALVGEHTYNVDALDRLQTYYVKALSYLNSGVAFAYEGEPIEDFVARPEFSACRSESDTRLWSCRERVFDAQFRGRTVDGRAYPDNRFGAVFFQPFYAGQTFGLGQLNPLTALSVSDVVHRVSGYPELDMREAGEVYAAIMDPDKTLAYMAAVIRTSIDAYRDVAGFDISGNPGVVATLYNVGDPVGRAEALKADNARRRAAGQAPRLPEENYYGWLVNDRLADLAAIFP</sequence>
<evidence type="ECO:0000313" key="3">
    <source>
        <dbReference type="Proteomes" id="UP000542776"/>
    </source>
</evidence>
<accession>A0A7W6EGK3</accession>
<dbReference type="EMBL" id="JACIEK010000002">
    <property type="protein sequence ID" value="MBB3997574.1"/>
    <property type="molecule type" value="Genomic_DNA"/>
</dbReference>
<feature type="signal peptide" evidence="1">
    <location>
        <begin position="1"/>
        <end position="21"/>
    </location>
</feature>
<evidence type="ECO:0000256" key="1">
    <source>
        <dbReference type="SAM" id="SignalP"/>
    </source>
</evidence>
<dbReference type="Pfam" id="PF07182">
    <property type="entry name" value="DUF1402"/>
    <property type="match status" value="1"/>
</dbReference>
<proteinExistence type="predicted"/>
<reference evidence="2 3" key="1">
    <citation type="submission" date="2020-08" db="EMBL/GenBank/DDBJ databases">
        <title>Genomic Encyclopedia of Type Strains, Phase IV (KMG-IV): sequencing the most valuable type-strain genomes for metagenomic binning, comparative biology and taxonomic classification.</title>
        <authorList>
            <person name="Goeker M."/>
        </authorList>
    </citation>
    <scope>NUCLEOTIDE SEQUENCE [LARGE SCALE GENOMIC DNA]</scope>
    <source>
        <strain evidence="2 3">DSM 102238</strain>
    </source>
</reference>
<keyword evidence="1" id="KW-0732">Signal</keyword>
<organism evidence="2 3">
    <name type="scientific">Aureimonas pseudogalii</name>
    <dbReference type="NCBI Taxonomy" id="1744844"/>
    <lineage>
        <taxon>Bacteria</taxon>
        <taxon>Pseudomonadati</taxon>
        <taxon>Pseudomonadota</taxon>
        <taxon>Alphaproteobacteria</taxon>
        <taxon>Hyphomicrobiales</taxon>
        <taxon>Aurantimonadaceae</taxon>
        <taxon>Aureimonas</taxon>
    </lineage>
</organism>
<dbReference type="Proteomes" id="UP000542776">
    <property type="component" value="Unassembled WGS sequence"/>
</dbReference>
<keyword evidence="3" id="KW-1185">Reference proteome</keyword>
<evidence type="ECO:0008006" key="4">
    <source>
        <dbReference type="Google" id="ProtNLM"/>
    </source>
</evidence>
<gene>
    <name evidence="2" type="ORF">GGR04_001410</name>
</gene>
<name>A0A7W6EGK3_9HYPH</name>
<dbReference type="AlphaFoldDB" id="A0A7W6EGK3"/>